<dbReference type="Proteomes" id="UP000177177">
    <property type="component" value="Unassembled WGS sequence"/>
</dbReference>
<gene>
    <name evidence="1" type="ORF">A3C92_00425</name>
</gene>
<name>A0A1G2KXM1_9BACT</name>
<comment type="caution">
    <text evidence="1">The sequence shown here is derived from an EMBL/GenBank/DDBJ whole genome shotgun (WGS) entry which is preliminary data.</text>
</comment>
<reference evidence="1 2" key="1">
    <citation type="journal article" date="2016" name="Nat. Commun.">
        <title>Thousands of microbial genomes shed light on interconnected biogeochemical processes in an aquifer system.</title>
        <authorList>
            <person name="Anantharaman K."/>
            <person name="Brown C.T."/>
            <person name="Hug L.A."/>
            <person name="Sharon I."/>
            <person name="Castelle C.J."/>
            <person name="Probst A.J."/>
            <person name="Thomas B.C."/>
            <person name="Singh A."/>
            <person name="Wilkins M.J."/>
            <person name="Karaoz U."/>
            <person name="Brodie E.L."/>
            <person name="Williams K.H."/>
            <person name="Hubbard S.S."/>
            <person name="Banfield J.F."/>
        </authorList>
    </citation>
    <scope>NUCLEOTIDE SEQUENCE [LARGE SCALE GENOMIC DNA]</scope>
</reference>
<organism evidence="1 2">
    <name type="scientific">Candidatus Sungbacteria bacterium RIFCSPHIGHO2_02_FULL_53_17</name>
    <dbReference type="NCBI Taxonomy" id="1802275"/>
    <lineage>
        <taxon>Bacteria</taxon>
        <taxon>Candidatus Sungiibacteriota</taxon>
    </lineage>
</organism>
<evidence type="ECO:0000313" key="1">
    <source>
        <dbReference type="EMBL" id="OHA04206.1"/>
    </source>
</evidence>
<accession>A0A1G2KXM1</accession>
<dbReference type="AlphaFoldDB" id="A0A1G2KXM1"/>
<evidence type="ECO:0000313" key="2">
    <source>
        <dbReference type="Proteomes" id="UP000177177"/>
    </source>
</evidence>
<protein>
    <submittedName>
        <fullName evidence="1">Uncharacterized protein</fullName>
    </submittedName>
</protein>
<proteinExistence type="predicted"/>
<dbReference type="EMBL" id="MHQN01000001">
    <property type="protein sequence ID" value="OHA04206.1"/>
    <property type="molecule type" value="Genomic_DNA"/>
</dbReference>
<sequence length="117" mass="13442">MHPVHPTPSQLRSEMAEFGLFGNSNHCDYFVGEFRSSPLSKEVLRQAYAVVATSSFIGDRLLETDVYFVDEDVFTHYPWSGWLEKYLPNHPRIAHENTYLIFSEDAGNSPNGDFRCH</sequence>